<dbReference type="AlphaFoldDB" id="A0A518CE05"/>
<dbReference type="Proteomes" id="UP000318626">
    <property type="component" value="Chromosome"/>
</dbReference>
<evidence type="ECO:0000313" key="1">
    <source>
        <dbReference type="EMBL" id="QDU77460.1"/>
    </source>
</evidence>
<accession>A0A518CE05</accession>
<sequence>MRGGGLGHNVDGEELLGKVLSHYVFYRGDSNSPWEIGWQMRIANFLGMRNKPK</sequence>
<name>A0A518CE05_9BACT</name>
<dbReference type="EMBL" id="CP036289">
    <property type="protein sequence ID" value="QDU77460.1"/>
    <property type="molecule type" value="Genomic_DNA"/>
</dbReference>
<keyword evidence="2" id="KW-1185">Reference proteome</keyword>
<protein>
    <submittedName>
        <fullName evidence="1">Uncharacterized protein</fullName>
    </submittedName>
</protein>
<proteinExistence type="predicted"/>
<reference evidence="2" key="1">
    <citation type="submission" date="2019-02" db="EMBL/GenBank/DDBJ databases">
        <title>Deep-cultivation of Planctomycetes and their phenomic and genomic characterization uncovers novel biology.</title>
        <authorList>
            <person name="Wiegand S."/>
            <person name="Jogler M."/>
            <person name="Boedeker C."/>
            <person name="Pinto D."/>
            <person name="Vollmers J."/>
            <person name="Rivas-Marin E."/>
            <person name="Kohn T."/>
            <person name="Peeters S.H."/>
            <person name="Heuer A."/>
            <person name="Rast P."/>
            <person name="Oberbeckmann S."/>
            <person name="Bunk B."/>
            <person name="Jeske O."/>
            <person name="Meyerdierks A."/>
            <person name="Storesund J.E."/>
            <person name="Kallscheuer N."/>
            <person name="Luecker S."/>
            <person name="Lage O.M."/>
            <person name="Pohl T."/>
            <person name="Merkel B.J."/>
            <person name="Hornburger P."/>
            <person name="Mueller R.-W."/>
            <person name="Bruemmer F."/>
            <person name="Labrenz M."/>
            <person name="Spormann A.M."/>
            <person name="Op den Camp H."/>
            <person name="Overmann J."/>
            <person name="Amann R."/>
            <person name="Jetten M.S.M."/>
            <person name="Mascher T."/>
            <person name="Medema M.H."/>
            <person name="Devos D.P."/>
            <person name="Kaster A.-K."/>
            <person name="Ovreas L."/>
            <person name="Rohde M."/>
            <person name="Galperin M.Y."/>
            <person name="Jogler C."/>
        </authorList>
    </citation>
    <scope>NUCLEOTIDE SEQUENCE [LARGE SCALE GENOMIC DNA]</scope>
    <source>
        <strain evidence="2">Pan97</strain>
    </source>
</reference>
<evidence type="ECO:0000313" key="2">
    <source>
        <dbReference type="Proteomes" id="UP000318626"/>
    </source>
</evidence>
<organism evidence="1 2">
    <name type="scientific">Bremerella volcania</name>
    <dbReference type="NCBI Taxonomy" id="2527984"/>
    <lineage>
        <taxon>Bacteria</taxon>
        <taxon>Pseudomonadati</taxon>
        <taxon>Planctomycetota</taxon>
        <taxon>Planctomycetia</taxon>
        <taxon>Pirellulales</taxon>
        <taxon>Pirellulaceae</taxon>
        <taxon>Bremerella</taxon>
    </lineage>
</organism>
<gene>
    <name evidence="1" type="ORF">Pan97_45300</name>
</gene>
<dbReference type="KEGG" id="bvo:Pan97_45300"/>